<evidence type="ECO:0000256" key="5">
    <source>
        <dbReference type="ARBA" id="ARBA00022824"/>
    </source>
</evidence>
<dbReference type="EMBL" id="ML996566">
    <property type="protein sequence ID" value="KAF2762030.1"/>
    <property type="molecule type" value="Genomic_DNA"/>
</dbReference>
<evidence type="ECO:0000313" key="12">
    <source>
        <dbReference type="Proteomes" id="UP000799437"/>
    </source>
</evidence>
<dbReference type="PROSITE" id="PS50156">
    <property type="entry name" value="SSD"/>
    <property type="match status" value="1"/>
</dbReference>
<keyword evidence="12" id="KW-1185">Reference proteome</keyword>
<evidence type="ECO:0000256" key="8">
    <source>
        <dbReference type="SAM" id="MobiDB-lite"/>
    </source>
</evidence>
<feature type="domain" description="SSD" evidence="10">
    <location>
        <begin position="286"/>
        <end position="444"/>
    </location>
</feature>
<evidence type="ECO:0000313" key="11">
    <source>
        <dbReference type="EMBL" id="KAF2762030.1"/>
    </source>
</evidence>
<keyword evidence="9" id="KW-0812">Transmembrane</keyword>
<feature type="transmembrane region" description="Helical" evidence="9">
    <location>
        <begin position="386"/>
        <end position="409"/>
    </location>
</feature>
<keyword evidence="7 9" id="KW-0472">Membrane</keyword>
<dbReference type="GO" id="GO:0032933">
    <property type="term" value="P:SREBP signaling pathway"/>
    <property type="evidence" value="ECO:0007669"/>
    <property type="project" value="InterPro"/>
</dbReference>
<feature type="region of interest" description="Disordered" evidence="8">
    <location>
        <begin position="1124"/>
        <end position="1148"/>
    </location>
</feature>
<dbReference type="InterPro" id="IPR000731">
    <property type="entry name" value="SSD"/>
</dbReference>
<keyword evidence="6" id="KW-0333">Golgi apparatus</keyword>
<evidence type="ECO:0000256" key="3">
    <source>
        <dbReference type="ARBA" id="ARBA00022574"/>
    </source>
</evidence>
<feature type="transmembrane region" description="Helical" evidence="9">
    <location>
        <begin position="39"/>
        <end position="61"/>
    </location>
</feature>
<evidence type="ECO:0000256" key="4">
    <source>
        <dbReference type="ARBA" id="ARBA00022737"/>
    </source>
</evidence>
<gene>
    <name evidence="11" type="ORF">EJ05DRAFT_472964</name>
</gene>
<organism evidence="11 12">
    <name type="scientific">Pseudovirgaria hyperparasitica</name>
    <dbReference type="NCBI Taxonomy" id="470096"/>
    <lineage>
        <taxon>Eukaryota</taxon>
        <taxon>Fungi</taxon>
        <taxon>Dikarya</taxon>
        <taxon>Ascomycota</taxon>
        <taxon>Pezizomycotina</taxon>
        <taxon>Dothideomycetes</taxon>
        <taxon>Dothideomycetes incertae sedis</taxon>
        <taxon>Acrospermales</taxon>
        <taxon>Acrospermaceae</taxon>
        <taxon>Pseudovirgaria</taxon>
    </lineage>
</organism>
<dbReference type="GO" id="GO:0032936">
    <property type="term" value="C:SREBP-SCAP complex"/>
    <property type="evidence" value="ECO:0007669"/>
    <property type="project" value="TreeGrafter"/>
</dbReference>
<dbReference type="GO" id="GO:0045540">
    <property type="term" value="P:regulation of cholesterol biosynthetic process"/>
    <property type="evidence" value="ECO:0007669"/>
    <property type="project" value="TreeGrafter"/>
</dbReference>
<evidence type="ECO:0000256" key="6">
    <source>
        <dbReference type="ARBA" id="ARBA00023034"/>
    </source>
</evidence>
<evidence type="ECO:0000259" key="10">
    <source>
        <dbReference type="PROSITE" id="PS50156"/>
    </source>
</evidence>
<proteinExistence type="predicted"/>
<evidence type="ECO:0000256" key="2">
    <source>
        <dbReference type="ARBA" id="ARBA00004394"/>
    </source>
</evidence>
<feature type="transmembrane region" description="Helical" evidence="9">
    <location>
        <begin position="415"/>
        <end position="442"/>
    </location>
</feature>
<feature type="transmembrane region" description="Helical" evidence="9">
    <location>
        <begin position="288"/>
        <end position="305"/>
    </location>
</feature>
<evidence type="ECO:0000256" key="9">
    <source>
        <dbReference type="SAM" id="Phobius"/>
    </source>
</evidence>
<keyword evidence="3" id="KW-0853">WD repeat</keyword>
<reference evidence="11" key="1">
    <citation type="journal article" date="2020" name="Stud. Mycol.">
        <title>101 Dothideomycetes genomes: a test case for predicting lifestyles and emergence of pathogens.</title>
        <authorList>
            <person name="Haridas S."/>
            <person name="Albert R."/>
            <person name="Binder M."/>
            <person name="Bloem J."/>
            <person name="Labutti K."/>
            <person name="Salamov A."/>
            <person name="Andreopoulos B."/>
            <person name="Baker S."/>
            <person name="Barry K."/>
            <person name="Bills G."/>
            <person name="Bluhm B."/>
            <person name="Cannon C."/>
            <person name="Castanera R."/>
            <person name="Culley D."/>
            <person name="Daum C."/>
            <person name="Ezra D."/>
            <person name="Gonzalez J."/>
            <person name="Henrissat B."/>
            <person name="Kuo A."/>
            <person name="Liang C."/>
            <person name="Lipzen A."/>
            <person name="Lutzoni F."/>
            <person name="Magnuson J."/>
            <person name="Mondo S."/>
            <person name="Nolan M."/>
            <person name="Ohm R."/>
            <person name="Pangilinan J."/>
            <person name="Park H.-J."/>
            <person name="Ramirez L."/>
            <person name="Alfaro M."/>
            <person name="Sun H."/>
            <person name="Tritt A."/>
            <person name="Yoshinaga Y."/>
            <person name="Zwiers L.-H."/>
            <person name="Turgeon B."/>
            <person name="Goodwin S."/>
            <person name="Spatafora J."/>
            <person name="Crous P."/>
            <person name="Grigoriev I."/>
        </authorList>
    </citation>
    <scope>NUCLEOTIDE SEQUENCE</scope>
    <source>
        <strain evidence="11">CBS 121739</strain>
    </source>
</reference>
<evidence type="ECO:0000256" key="1">
    <source>
        <dbReference type="ARBA" id="ARBA00004240"/>
    </source>
</evidence>
<feature type="compositionally biased region" description="Basic residues" evidence="8">
    <location>
        <begin position="1138"/>
        <end position="1148"/>
    </location>
</feature>
<dbReference type="RefSeq" id="XP_033604481.1">
    <property type="nucleotide sequence ID" value="XM_033743288.1"/>
</dbReference>
<dbReference type="GO" id="GO:0000139">
    <property type="term" value="C:Golgi membrane"/>
    <property type="evidence" value="ECO:0007669"/>
    <property type="project" value="UniProtKB-SubCell"/>
</dbReference>
<dbReference type="PANTHER" id="PTHR46378:SF1">
    <property type="entry name" value="STEROL REGULATORY ELEMENT-BINDING PROTEIN CLEAVAGE-ACTIVATING PROTEIN"/>
    <property type="match status" value="1"/>
</dbReference>
<keyword evidence="4" id="KW-0677">Repeat</keyword>
<evidence type="ECO:0000256" key="7">
    <source>
        <dbReference type="ARBA" id="ARBA00023136"/>
    </source>
</evidence>
<keyword evidence="9" id="KW-1133">Transmembrane helix</keyword>
<feature type="transmembrane region" description="Helical" evidence="9">
    <location>
        <begin position="317"/>
        <end position="341"/>
    </location>
</feature>
<dbReference type="Pfam" id="PF12349">
    <property type="entry name" value="Sterol-sensing"/>
    <property type="match status" value="1"/>
</dbReference>
<dbReference type="InterPro" id="IPR053958">
    <property type="entry name" value="HMGCR/SNAP/NPC1-like_SSD"/>
</dbReference>
<feature type="region of interest" description="Disordered" evidence="8">
    <location>
        <begin position="1000"/>
        <end position="1026"/>
    </location>
</feature>
<dbReference type="Proteomes" id="UP000799437">
    <property type="component" value="Unassembled WGS sequence"/>
</dbReference>
<dbReference type="OrthoDB" id="1914839at2759"/>
<keyword evidence="5" id="KW-0256">Endoplasmic reticulum</keyword>
<dbReference type="InterPro" id="IPR030225">
    <property type="entry name" value="SCAP"/>
</dbReference>
<protein>
    <recommendedName>
        <fullName evidence="10">SSD domain-containing protein</fullName>
    </recommendedName>
</protein>
<comment type="subcellular location">
    <subcellularLocation>
        <location evidence="1">Endoplasmic reticulum</location>
    </subcellularLocation>
    <subcellularLocation>
        <location evidence="2">Golgi apparatus membrane</location>
    </subcellularLocation>
</comment>
<dbReference type="PANTHER" id="PTHR46378">
    <property type="entry name" value="STEROL REGULATORY ELEMENT-BINDING PROTEIN CLEAVAGE-ACTIVATING PROTEIN"/>
    <property type="match status" value="1"/>
</dbReference>
<dbReference type="GeneID" id="54484342"/>
<dbReference type="GO" id="GO:0032934">
    <property type="term" value="F:sterol binding"/>
    <property type="evidence" value="ECO:0007669"/>
    <property type="project" value="InterPro"/>
</dbReference>
<feature type="transmembrane region" description="Helical" evidence="9">
    <location>
        <begin position="613"/>
        <end position="636"/>
    </location>
</feature>
<dbReference type="GO" id="GO:0005789">
    <property type="term" value="C:endoplasmic reticulum membrane"/>
    <property type="evidence" value="ECO:0007669"/>
    <property type="project" value="InterPro"/>
</dbReference>
<accession>A0A6A6WIW6</accession>
<name>A0A6A6WIW6_9PEZI</name>
<sequence>MIWYLLYPFRGTTEPPKLPTDHPLRRAFVSHGTRTSRHWLLSLLLSTAVGVSLCYPAFFLYGSSAHTPHSLPRHVWTSARQYEGNPETRADVEMRPIWIHGGYMQALEPAIFRDATIIQDIMIGQGFGEKLWHPVDDAASDAAVDPQTLSVSPYPCNLSSGTTNHQWGFHSPLMFANCTISRAETTEELINKLNNGLFSRSHWNITLRPSTVFAGKSFIRNRLVAADALVITLFDRLGFAIGDEWQSRAEALVRAHGHHWTFYPEGATVTQSQLYEFQFQPMSLNEDISISLAYFLTALYVIISLRKLRAVKSKLGLLFTVIVEMAVSILASLTICGLLGIQLSRIPREFHPFVVSVIGLENRFRLINAVIAYPPEMQTVSRIAHALGDVGPLALGSAGQMLVILWFISRVVYPDIAALCTFAAIALIFDFFFHLTFFTAVLSVDIRRMELQEFLDRANQSKKQDNHASTHRISWFEAMASGNMPFSTRIAGTSATVCFVLALNLHFFNSETGFQLLWDSLHLKRTYPQGTQAGNTMLPPPINQARTPSAWMEMQDYDTAKEIMHMVKPNAHKFIARVYEPLNILLQHADREHSKQKYPTLLEILRQLANKHFFSFGLVVVVVISLTTLLMNYLLWEEVAENQAHAGTGGDQLSVQTLPSPQSYDIARIYASSKADVISVSLDRSIAIWLSEPQTNSYSKATEIDTKTRQIIWPVALATFDEDSIVAVFCTDFGQLAFYSMRDKRLFKGNIASVDLRGHAPVSIFLMSLDLENPGSARVILVSSGGQLHDIDFRGGQVAVHCIHDKHATSASMVGNRKDGYVIVTTFHDGSVAGSRHSDGVWKTEVVPTIRPLNGMAVASSKLRSVIPLPELDMVATVGPSKVDLLRLPGLKIVYSFPLASCHRDSVRILHSASRQCQCSGTSVRSIAIVYTDSVHQNCVVESYSAKEVSAFICLGPSNGRLENCLGLERAQKGSMQVENPGVWETTSVQSILGVGKRTKFGESSMSTSSKREDSRAAPSQNGSLTTRLRLQNNSTLRNANKRLSTADLSNDNHEWRAWTLTMNGEFHTRSLASNALPSASLSTQEEELLVPRAGPIVRAGKRSVIVAVGNSLKVISTGNERFDGSPNGFEHPMSSVKGRKKGMKKNI</sequence>
<dbReference type="SUPFAM" id="SSF82866">
    <property type="entry name" value="Multidrug efflux transporter AcrB transmembrane domain"/>
    <property type="match status" value="1"/>
</dbReference>
<dbReference type="AlphaFoldDB" id="A0A6A6WIW6"/>